<proteinExistence type="predicted"/>
<keyword evidence="1" id="KW-0694">RNA-binding</keyword>
<dbReference type="SUPFAM" id="SSF55174">
    <property type="entry name" value="Alpha-L RNA-binding motif"/>
    <property type="match status" value="1"/>
</dbReference>
<dbReference type="Pfam" id="PF13275">
    <property type="entry name" value="S4_2"/>
    <property type="match status" value="1"/>
</dbReference>
<dbReference type="EMBL" id="NPIA01000005">
    <property type="protein sequence ID" value="OZM56560.1"/>
    <property type="molecule type" value="Genomic_DNA"/>
</dbReference>
<dbReference type="PROSITE" id="PS50889">
    <property type="entry name" value="S4"/>
    <property type="match status" value="1"/>
</dbReference>
<evidence type="ECO:0000313" key="3">
    <source>
        <dbReference type="Proteomes" id="UP000217083"/>
    </source>
</evidence>
<keyword evidence="3" id="KW-1185">Reference proteome</keyword>
<reference evidence="2 3" key="2">
    <citation type="submission" date="2017-09" db="EMBL/GenBank/DDBJ databases">
        <title>Bacillus patelloidae sp. nov., isolated from the intestinal tract of a marine limpet.</title>
        <authorList>
            <person name="Liu R."/>
            <person name="Dong C."/>
            <person name="Shao Z."/>
        </authorList>
    </citation>
    <scope>NUCLEOTIDE SEQUENCE [LARGE SCALE GENOMIC DNA]</scope>
    <source>
        <strain evidence="2 3">SA5d-4</strain>
    </source>
</reference>
<dbReference type="AlphaFoldDB" id="A0A263BS67"/>
<protein>
    <submittedName>
        <fullName evidence="2">Uncharacterized protein</fullName>
    </submittedName>
</protein>
<name>A0A263BS67_9BACI</name>
<dbReference type="InterPro" id="IPR036986">
    <property type="entry name" value="S4_RNA-bd_sf"/>
</dbReference>
<dbReference type="NCBIfam" id="TIGR02988">
    <property type="entry name" value="YaaA_near_RecF"/>
    <property type="match status" value="1"/>
</dbReference>
<dbReference type="RefSeq" id="WP_094924778.1">
    <property type="nucleotide sequence ID" value="NZ_NPIA01000005.1"/>
</dbReference>
<reference evidence="3" key="1">
    <citation type="submission" date="2017-08" db="EMBL/GenBank/DDBJ databases">
        <authorList>
            <person name="Huang Z."/>
        </authorList>
    </citation>
    <scope>NUCLEOTIDE SEQUENCE [LARGE SCALE GENOMIC DNA]</scope>
    <source>
        <strain evidence="3">SA5d-4</strain>
    </source>
</reference>
<comment type="caution">
    <text evidence="2">The sequence shown here is derived from an EMBL/GenBank/DDBJ whole genome shotgun (WGS) entry which is preliminary data.</text>
</comment>
<organism evidence="2 3">
    <name type="scientific">Lottiidibacillus patelloidae</name>
    <dbReference type="NCBI Taxonomy" id="2670334"/>
    <lineage>
        <taxon>Bacteria</taxon>
        <taxon>Bacillati</taxon>
        <taxon>Bacillota</taxon>
        <taxon>Bacilli</taxon>
        <taxon>Bacillales</taxon>
        <taxon>Bacillaceae</taxon>
        <taxon>Lottiidibacillus</taxon>
    </lineage>
</organism>
<dbReference type="Proteomes" id="UP000217083">
    <property type="component" value="Unassembled WGS sequence"/>
</dbReference>
<gene>
    <name evidence="2" type="ORF">CIB95_10040</name>
</gene>
<sequence length="71" mass="8093">MPQTIQIETEYITLGQALKIESIIHSGGIAKMFLEDVEVLVNGERETRRGRKLYDGDTIEIDEIGSFIVRR</sequence>
<dbReference type="InterPro" id="IPR014330">
    <property type="entry name" value="RNA-bd_S4-rel_YaaA"/>
</dbReference>
<dbReference type="GO" id="GO:0003723">
    <property type="term" value="F:RNA binding"/>
    <property type="evidence" value="ECO:0007669"/>
    <property type="project" value="UniProtKB-KW"/>
</dbReference>
<evidence type="ECO:0000256" key="1">
    <source>
        <dbReference type="PROSITE-ProRule" id="PRU00182"/>
    </source>
</evidence>
<evidence type="ECO:0000313" key="2">
    <source>
        <dbReference type="EMBL" id="OZM56560.1"/>
    </source>
</evidence>
<dbReference type="Gene3D" id="3.10.290.10">
    <property type="entry name" value="RNA-binding S4 domain"/>
    <property type="match status" value="1"/>
</dbReference>
<accession>A0A263BS67</accession>